<dbReference type="Proteomes" id="UP000594263">
    <property type="component" value="Unplaced"/>
</dbReference>
<keyword evidence="1" id="KW-0472">Membrane</keyword>
<organism evidence="3 4">
    <name type="scientific">Kalanchoe fedtschenkoi</name>
    <name type="common">Lavender scallops</name>
    <name type="synonym">South American air plant</name>
    <dbReference type="NCBI Taxonomy" id="63787"/>
    <lineage>
        <taxon>Eukaryota</taxon>
        <taxon>Viridiplantae</taxon>
        <taxon>Streptophyta</taxon>
        <taxon>Embryophyta</taxon>
        <taxon>Tracheophyta</taxon>
        <taxon>Spermatophyta</taxon>
        <taxon>Magnoliopsida</taxon>
        <taxon>eudicotyledons</taxon>
        <taxon>Gunneridae</taxon>
        <taxon>Pentapetalae</taxon>
        <taxon>Saxifragales</taxon>
        <taxon>Crassulaceae</taxon>
        <taxon>Kalanchoe</taxon>
    </lineage>
</organism>
<keyword evidence="1" id="KW-1133">Transmembrane helix</keyword>
<dbReference type="GO" id="GO:0016020">
    <property type="term" value="C:membrane"/>
    <property type="evidence" value="ECO:0007669"/>
    <property type="project" value="TreeGrafter"/>
</dbReference>
<dbReference type="Gramene" id="Kaladp0064s0045.1.v1.1">
    <property type="protein sequence ID" value="Kaladp0064s0045.1.v1.1"/>
    <property type="gene ID" value="Kaladp0064s0045.v1.1"/>
</dbReference>
<name>A0A7N0UEE2_KALFE</name>
<dbReference type="Pfam" id="PF13962">
    <property type="entry name" value="PGG"/>
    <property type="match status" value="1"/>
</dbReference>
<evidence type="ECO:0000313" key="3">
    <source>
        <dbReference type="EnsemblPlants" id="Kaladp0064s0045.1.v1.1"/>
    </source>
</evidence>
<proteinExistence type="predicted"/>
<feature type="transmembrane region" description="Helical" evidence="1">
    <location>
        <begin position="452"/>
        <end position="476"/>
    </location>
</feature>
<feature type="domain" description="PGG" evidence="2">
    <location>
        <begin position="402"/>
        <end position="521"/>
    </location>
</feature>
<evidence type="ECO:0000256" key="1">
    <source>
        <dbReference type="SAM" id="Phobius"/>
    </source>
</evidence>
<keyword evidence="4" id="KW-1185">Reference proteome</keyword>
<evidence type="ECO:0000259" key="2">
    <source>
        <dbReference type="Pfam" id="PF13962"/>
    </source>
</evidence>
<dbReference type="PANTHER" id="PTHR24177:SF292">
    <property type="entry name" value="ANKYRIN REPEAT FAMILY PROTEIN-RELATED"/>
    <property type="match status" value="1"/>
</dbReference>
<accession>A0A7N0UEE2</accession>
<keyword evidence="1" id="KW-0812">Transmembrane</keyword>
<feature type="transmembrane region" description="Helical" evidence="1">
    <location>
        <begin position="528"/>
        <end position="556"/>
    </location>
</feature>
<dbReference type="EnsemblPlants" id="Kaladp0064s0045.1.v1.1">
    <property type="protein sequence ID" value="Kaladp0064s0045.1.v1.1"/>
    <property type="gene ID" value="Kaladp0064s0045.v1.1"/>
</dbReference>
<feature type="transmembrane region" description="Helical" evidence="1">
    <location>
        <begin position="496"/>
        <end position="522"/>
    </location>
</feature>
<dbReference type="InterPro" id="IPR026961">
    <property type="entry name" value="PGG_dom"/>
</dbReference>
<reference evidence="3" key="1">
    <citation type="submission" date="2021-01" db="UniProtKB">
        <authorList>
            <consortium name="EnsemblPlants"/>
        </authorList>
    </citation>
    <scope>IDENTIFICATION</scope>
</reference>
<dbReference type="PANTHER" id="PTHR24177">
    <property type="entry name" value="CASKIN"/>
    <property type="match status" value="1"/>
</dbReference>
<sequence>MELHTANAGTNERSAVLTHLRARDVRRVRREVNEYLKRKTDEDYSDRKICLDGSPESLLLAAATLGLFEVTRWLAGYIHIRNPARSGPLLYQIVDAGFYDIAYILCKRYPELSTAPLVILGRMKIEGQSDDSADEVSDESPIIAGSGSPFTMLQLLAKYKSVAFRSCGYRGGGLTMSFLAWLFHLQRVVNEKLVHSERPKYGILKVMLRFLLPLRIVSEQIVPAFKNHREQEERYQYAEKLLEIIQDQILRAGKEKYLEDLRYTIQIAAERGIFEIVKMCLDIFPSLIWDRNSFRHILHDAIEFRHEKVFNLIRDRLLEDQLEVNTFWKHFQDIMILAARPPLPHTLEYIAGSALQMQKELHWFEEVGNVAYFINHGDAHESFNEARSSFVKNRETLVKEGEEWMKNTAVSCTVVAALVVTVVYQATFQIPGGSDGKMKGIANLLNQSNPDLLFTIFVVSDIMSLFFSATSLLLFLAVLTSRFSPNDFSFALPNRLILGLTALFIGLAAMMTSFTATIFIVLGPKLKWLMYLTLAGVSLPVSLFVWLQLPLFFAMVRFTYFGRPSKSKFKALLV</sequence>
<evidence type="ECO:0000313" key="4">
    <source>
        <dbReference type="Proteomes" id="UP000594263"/>
    </source>
</evidence>
<protein>
    <recommendedName>
        <fullName evidence="2">PGG domain-containing protein</fullName>
    </recommendedName>
</protein>
<dbReference type="AlphaFoldDB" id="A0A7N0UEE2"/>